<keyword evidence="2" id="KW-1185">Reference proteome</keyword>
<organism evidence="1 2">
    <name type="scientific">Pandoraea norimbergensis</name>
    <dbReference type="NCBI Taxonomy" id="93219"/>
    <lineage>
        <taxon>Bacteria</taxon>
        <taxon>Pseudomonadati</taxon>
        <taxon>Pseudomonadota</taxon>
        <taxon>Betaproteobacteria</taxon>
        <taxon>Burkholderiales</taxon>
        <taxon>Burkholderiaceae</taxon>
        <taxon>Pandoraea</taxon>
    </lineage>
</organism>
<protein>
    <submittedName>
        <fullName evidence="1">Uncharacterized protein</fullName>
    </submittedName>
</protein>
<evidence type="ECO:0000313" key="2">
    <source>
        <dbReference type="Proteomes" id="UP000060277"/>
    </source>
</evidence>
<sequence length="261" mass="29292">MRWHWQVEALPPLRTEDVDAFELDLSGYLQRLVRTPTPPPVPVSTRAHTTGSTYSAVSAASECEPAASAPPDIASLAWCPEGIPMFHASSPTLMRTRDLARYLFARRRFAPARDLWRELNAWGVPKSALATFLTNDMATRAHVERGLRETWNGRLVCLDDLVAWDATAARYEVREDRVEAASGFAKSRHIDSRQFEEVTSIIALNEVMVCHAQGRPLESLDHECVGLDISVIRRAATLPPTYLFRMRRARLTRDTANTSPP</sequence>
<proteinExistence type="predicted"/>
<name>A0ABN4JIR3_9BURK</name>
<dbReference type="Proteomes" id="UP000060277">
    <property type="component" value="Chromosome"/>
</dbReference>
<dbReference type="EMBL" id="CP013480">
    <property type="protein sequence ID" value="ALS60891.2"/>
    <property type="molecule type" value="Genomic_DNA"/>
</dbReference>
<evidence type="ECO:0000313" key="1">
    <source>
        <dbReference type="EMBL" id="ALS60891.2"/>
    </source>
</evidence>
<accession>A0ABN4JIR3</accession>
<reference evidence="2" key="1">
    <citation type="submission" date="2015-12" db="EMBL/GenBank/DDBJ databases">
        <title>Complete genome sequence of Pandoraea norimbergensis DSM 11628.</title>
        <authorList>
            <person name="Ee R."/>
            <person name="Lim Y.-L."/>
            <person name="Yong D."/>
            <person name="Yin W.-F."/>
            <person name="Chan K.-G."/>
        </authorList>
    </citation>
    <scope>NUCLEOTIDE SEQUENCE [LARGE SCALE GENOMIC DNA]</scope>
    <source>
        <strain evidence="2">DSM 11628</strain>
    </source>
</reference>
<dbReference type="RefSeq" id="WP_064675048.1">
    <property type="nucleotide sequence ID" value="NZ_CP013480.3"/>
</dbReference>
<gene>
    <name evidence="1" type="ORF">AT302_15080</name>
</gene>